<reference evidence="2 3" key="1">
    <citation type="journal article" date="2021" name="Sci. Rep.">
        <title>The distribution of antibiotic resistance genes in chicken gut microbiota commensals.</title>
        <authorList>
            <person name="Juricova H."/>
            <person name="Matiasovicova J."/>
            <person name="Kubasova T."/>
            <person name="Cejkova D."/>
            <person name="Rychlik I."/>
        </authorList>
    </citation>
    <scope>NUCLEOTIDE SEQUENCE [LARGE SCALE GENOMIC DNA]</scope>
    <source>
        <strain evidence="2 3">An425</strain>
    </source>
</reference>
<dbReference type="RefSeq" id="WP_204716460.1">
    <property type="nucleotide sequence ID" value="NZ_JACJLT010000090.1"/>
</dbReference>
<evidence type="ECO:0000313" key="2">
    <source>
        <dbReference type="EMBL" id="MBM6875724.1"/>
    </source>
</evidence>
<comment type="caution">
    <text evidence="2">The sequence shown here is derived from an EMBL/GenBank/DDBJ whole genome shotgun (WGS) entry which is preliminary data.</text>
</comment>
<feature type="signal peptide" evidence="1">
    <location>
        <begin position="1"/>
        <end position="19"/>
    </location>
</feature>
<name>A0ABS2G2R8_FUSMR</name>
<accession>A0ABS2G2R8</accession>
<feature type="chain" id="PRO_5045283850" description="DUF4402 domain-containing protein" evidence="1">
    <location>
        <begin position="20"/>
        <end position="166"/>
    </location>
</feature>
<evidence type="ECO:0008006" key="4">
    <source>
        <dbReference type="Google" id="ProtNLM"/>
    </source>
</evidence>
<dbReference type="Proteomes" id="UP000728968">
    <property type="component" value="Unassembled WGS sequence"/>
</dbReference>
<gene>
    <name evidence="2" type="ORF">H6A04_08695</name>
</gene>
<proteinExistence type="predicted"/>
<evidence type="ECO:0000256" key="1">
    <source>
        <dbReference type="SAM" id="SignalP"/>
    </source>
</evidence>
<sequence>MKKSLLILGLLAVCGIANAADNTTMDVTAKVVGSALEVNTTAVNFGEIARNATKSQPDTPGRVSISGDANSRVSVTILNTYNGTADGAVVLSKVADPSDYRKLTYTPYYTVNGTQITAGELQHTGITLDGNGSKEINVAGTLQAPRDIEVGDYSAQMTIKVAYKLH</sequence>
<evidence type="ECO:0000313" key="3">
    <source>
        <dbReference type="Proteomes" id="UP000728968"/>
    </source>
</evidence>
<dbReference type="EMBL" id="JACJLT010000090">
    <property type="protein sequence ID" value="MBM6875724.1"/>
    <property type="molecule type" value="Genomic_DNA"/>
</dbReference>
<protein>
    <recommendedName>
        <fullName evidence="4">DUF4402 domain-containing protein</fullName>
    </recommendedName>
</protein>
<keyword evidence="1" id="KW-0732">Signal</keyword>
<organism evidence="2 3">
    <name type="scientific">Fusobacterium mortiferum</name>
    <dbReference type="NCBI Taxonomy" id="850"/>
    <lineage>
        <taxon>Bacteria</taxon>
        <taxon>Fusobacteriati</taxon>
        <taxon>Fusobacteriota</taxon>
        <taxon>Fusobacteriia</taxon>
        <taxon>Fusobacteriales</taxon>
        <taxon>Fusobacteriaceae</taxon>
        <taxon>Fusobacterium</taxon>
    </lineage>
</organism>
<keyword evidence="3" id="KW-1185">Reference proteome</keyword>